<feature type="domain" description="DUF4460" evidence="1">
    <location>
        <begin position="3"/>
        <end position="108"/>
    </location>
</feature>
<sequence>MTTQEVATALRPFIFTVHPDRFWNHPQEKNTNEISLKRLNEFLGDKNDGKTASSTDEETITFYILNNDGKIRSNEKSTQNKFEKVNIKLNSKENISTTVHRILSQCSLPTDYLKKISQEPNIKRKNNLTDNNNTSYNNIDEWPTFYRQRDNEYFYSKDIFDDLEAELFRSKMEINLRRWLKENHLLAMRKLEASQPIRIELTRLKQELIDELKLINLEWNCDWTASHIRGALKNLSILSKQYPEDFKKLHSKTVVFSRHNGVSFKGQIMLSIEDVRNNWLYLIRSIKSYDFYVQNIPNAERKLSVLLSDIIIKHPEYNLWNAKKYFNQLERLIRSIQSYKCDRNFPSIWPESLAEHRLIVESDSGPLMLSPTGDFIVPASCPVSLLIQFITENLHKANRLIDKEEFNQEHERVIREKCIETFHMKHFDKDVNITPEKMINFCHRILDDKEEFENYLKNAHVQDGIVFGNFFYVDFDWYVNCSGLMNNNNNIKVQIVPIQDYVINLSPKSNIMQLYRSYSQSKCLIPLPDILQNALVPANDCNFCINLTRIDRVHSINPEIFSQRYAYTKVPVVITDAMVNWSAPHVFNFDFFKRLYHDHHDHRKRKNCQFFPYRTEFRSLDEVFEMHPLRSNYTPGTRPWYIGWSNCDYRIANEIRSHYTKPYFLPANSESIRTDWIFMGTPDCGAHMHIDHVGRPSWQAQIKGTKRWFLEPPLECYPECLDLTIDVKQGDIIVLDTNIWYHKTLIIGDKISLTIGAEYD</sequence>
<dbReference type="PANTHER" id="PTHR31596:SF1">
    <property type="entry name" value="T-CELL ACTIVATION INHIBITOR, MITOCHONDRIAL"/>
    <property type="match status" value="1"/>
</dbReference>
<proteinExistence type="predicted"/>
<gene>
    <name evidence="3" type="ORF">DERP_011311</name>
</gene>
<dbReference type="Gene3D" id="2.60.120.650">
    <property type="entry name" value="Cupin"/>
    <property type="match status" value="1"/>
</dbReference>
<keyword evidence="4" id="KW-1185">Reference proteome</keyword>
<protein>
    <recommendedName>
        <fullName evidence="5">DUF4460 domain-containing protein</fullName>
    </recommendedName>
</protein>
<evidence type="ECO:0000259" key="1">
    <source>
        <dbReference type="Pfam" id="PF14687"/>
    </source>
</evidence>
<evidence type="ECO:0000259" key="2">
    <source>
        <dbReference type="Pfam" id="PF14688"/>
    </source>
</evidence>
<dbReference type="InterPro" id="IPR027989">
    <property type="entry name" value="DUF4461"/>
</dbReference>
<evidence type="ECO:0008006" key="5">
    <source>
        <dbReference type="Google" id="ProtNLM"/>
    </source>
</evidence>
<dbReference type="EMBL" id="NJHN03000063">
    <property type="protein sequence ID" value="KAH9418449.1"/>
    <property type="molecule type" value="Genomic_DNA"/>
</dbReference>
<dbReference type="SUPFAM" id="SSF51197">
    <property type="entry name" value="Clavaminate synthase-like"/>
    <property type="match status" value="1"/>
</dbReference>
<dbReference type="Proteomes" id="UP000887458">
    <property type="component" value="Unassembled WGS sequence"/>
</dbReference>
<reference evidence="3 4" key="1">
    <citation type="journal article" date="2018" name="J. Allergy Clin. Immunol.">
        <title>High-quality assembly of Dermatophagoides pteronyssinus genome and transcriptome reveals a wide range of novel allergens.</title>
        <authorList>
            <person name="Liu X.Y."/>
            <person name="Yang K.Y."/>
            <person name="Wang M.Q."/>
            <person name="Kwok J.S."/>
            <person name="Zeng X."/>
            <person name="Yang Z."/>
            <person name="Xiao X.J."/>
            <person name="Lau C.P."/>
            <person name="Li Y."/>
            <person name="Huang Z.M."/>
            <person name="Ba J.G."/>
            <person name="Yim A.K."/>
            <person name="Ouyang C.Y."/>
            <person name="Ngai S.M."/>
            <person name="Chan T.F."/>
            <person name="Leung E.L."/>
            <person name="Liu L."/>
            <person name="Liu Z.G."/>
            <person name="Tsui S.K."/>
        </authorList>
    </citation>
    <scope>NUCLEOTIDE SEQUENCE [LARGE SCALE GENOMIC DNA]</scope>
    <source>
        <strain evidence="3">Derp</strain>
    </source>
</reference>
<dbReference type="InterPro" id="IPR028031">
    <property type="entry name" value="DUF4460"/>
</dbReference>
<dbReference type="Pfam" id="PF14687">
    <property type="entry name" value="DUF4460"/>
    <property type="match status" value="1"/>
</dbReference>
<name>A0ABQ8J7C3_DERPT</name>
<organism evidence="3 4">
    <name type="scientific">Dermatophagoides pteronyssinus</name>
    <name type="common">European house dust mite</name>
    <dbReference type="NCBI Taxonomy" id="6956"/>
    <lineage>
        <taxon>Eukaryota</taxon>
        <taxon>Metazoa</taxon>
        <taxon>Ecdysozoa</taxon>
        <taxon>Arthropoda</taxon>
        <taxon>Chelicerata</taxon>
        <taxon>Arachnida</taxon>
        <taxon>Acari</taxon>
        <taxon>Acariformes</taxon>
        <taxon>Sarcoptiformes</taxon>
        <taxon>Astigmata</taxon>
        <taxon>Psoroptidia</taxon>
        <taxon>Analgoidea</taxon>
        <taxon>Pyroglyphidae</taxon>
        <taxon>Dermatophagoidinae</taxon>
        <taxon>Dermatophagoides</taxon>
    </lineage>
</organism>
<comment type="caution">
    <text evidence="3">The sequence shown here is derived from an EMBL/GenBank/DDBJ whole genome shotgun (WGS) entry which is preliminary data.</text>
</comment>
<dbReference type="PANTHER" id="PTHR31596">
    <property type="entry name" value="T-CELL ACTIVATION INHIBITOR, MITOCHONDRIAL"/>
    <property type="match status" value="1"/>
</dbReference>
<feature type="domain" description="DUF4461" evidence="2">
    <location>
        <begin position="175"/>
        <end position="461"/>
    </location>
</feature>
<evidence type="ECO:0000313" key="4">
    <source>
        <dbReference type="Proteomes" id="UP000887458"/>
    </source>
</evidence>
<accession>A0ABQ8J7C3</accession>
<reference evidence="3 4" key="2">
    <citation type="journal article" date="2022" name="Mol. Biol. Evol.">
        <title>Comparative Genomics Reveals Insights into the Divergent Evolution of Astigmatic Mites and Household Pest Adaptations.</title>
        <authorList>
            <person name="Xiong Q."/>
            <person name="Wan A.T."/>
            <person name="Liu X."/>
            <person name="Fung C.S."/>
            <person name="Xiao X."/>
            <person name="Malainual N."/>
            <person name="Hou J."/>
            <person name="Wang L."/>
            <person name="Wang M."/>
            <person name="Yang K.Y."/>
            <person name="Cui Y."/>
            <person name="Leung E.L."/>
            <person name="Nong W."/>
            <person name="Shin S.K."/>
            <person name="Au S.W."/>
            <person name="Jeong K.Y."/>
            <person name="Chew F.T."/>
            <person name="Hui J.H."/>
            <person name="Leung T.F."/>
            <person name="Tungtrongchitr A."/>
            <person name="Zhong N."/>
            <person name="Liu Z."/>
            <person name="Tsui S.K."/>
        </authorList>
    </citation>
    <scope>NUCLEOTIDE SEQUENCE [LARGE SCALE GENOMIC DNA]</scope>
    <source>
        <strain evidence="3">Derp</strain>
    </source>
</reference>
<evidence type="ECO:0000313" key="3">
    <source>
        <dbReference type="EMBL" id="KAH9418449.1"/>
    </source>
</evidence>
<dbReference type="Pfam" id="PF14688">
    <property type="entry name" value="DUF4461"/>
    <property type="match status" value="1"/>
</dbReference>
<dbReference type="InterPro" id="IPR027986">
    <property type="entry name" value="TCAIM"/>
</dbReference>